<comment type="caution">
    <text evidence="5">The sequence shown here is derived from an EMBL/GenBank/DDBJ whole genome shotgun (WGS) entry which is preliminary data.</text>
</comment>
<feature type="domain" description="DUF418" evidence="3">
    <location>
        <begin position="292"/>
        <end position="389"/>
    </location>
</feature>
<feature type="region of interest" description="Disordered" evidence="1">
    <location>
        <begin position="399"/>
        <end position="418"/>
    </location>
</feature>
<keyword evidence="2" id="KW-0472">Membrane</keyword>
<feature type="transmembrane region" description="Helical" evidence="2">
    <location>
        <begin position="69"/>
        <end position="87"/>
    </location>
</feature>
<evidence type="ECO:0000259" key="4">
    <source>
        <dbReference type="Pfam" id="PF07786"/>
    </source>
</evidence>
<dbReference type="Proteomes" id="UP000555564">
    <property type="component" value="Unassembled WGS sequence"/>
</dbReference>
<evidence type="ECO:0000256" key="1">
    <source>
        <dbReference type="SAM" id="MobiDB-lite"/>
    </source>
</evidence>
<feature type="transmembrane region" description="Helical" evidence="2">
    <location>
        <begin position="145"/>
        <end position="168"/>
    </location>
</feature>
<dbReference type="Pfam" id="PF04235">
    <property type="entry name" value="DUF418"/>
    <property type="match status" value="1"/>
</dbReference>
<name>A0A7X0M8N3_9ACTN</name>
<keyword evidence="2" id="KW-0812">Transmembrane</keyword>
<dbReference type="InterPro" id="IPR012429">
    <property type="entry name" value="HGSNAT_cat"/>
</dbReference>
<evidence type="ECO:0000313" key="6">
    <source>
        <dbReference type="Proteomes" id="UP000555564"/>
    </source>
</evidence>
<feature type="transmembrane region" description="Helical" evidence="2">
    <location>
        <begin position="289"/>
        <end position="314"/>
    </location>
</feature>
<feature type="transmembrane region" description="Helical" evidence="2">
    <location>
        <begin position="180"/>
        <end position="199"/>
    </location>
</feature>
<proteinExistence type="predicted"/>
<feature type="transmembrane region" description="Helical" evidence="2">
    <location>
        <begin position="235"/>
        <end position="256"/>
    </location>
</feature>
<organism evidence="5 6">
    <name type="scientific">Sphaerisporangium rubeum</name>
    <dbReference type="NCBI Taxonomy" id="321317"/>
    <lineage>
        <taxon>Bacteria</taxon>
        <taxon>Bacillati</taxon>
        <taxon>Actinomycetota</taxon>
        <taxon>Actinomycetes</taxon>
        <taxon>Streptosporangiales</taxon>
        <taxon>Streptosporangiaceae</taxon>
        <taxon>Sphaerisporangium</taxon>
    </lineage>
</organism>
<feature type="transmembrane region" description="Helical" evidence="2">
    <location>
        <begin position="205"/>
        <end position="223"/>
    </location>
</feature>
<reference evidence="5 6" key="1">
    <citation type="submission" date="2020-08" db="EMBL/GenBank/DDBJ databases">
        <title>Sequencing the genomes of 1000 actinobacteria strains.</title>
        <authorList>
            <person name="Klenk H.-P."/>
        </authorList>
    </citation>
    <scope>NUCLEOTIDE SEQUENCE [LARGE SCALE GENOMIC DNA]</scope>
    <source>
        <strain evidence="5 6">DSM 44936</strain>
    </source>
</reference>
<dbReference type="InterPro" id="IPR052529">
    <property type="entry name" value="Bact_Transport_Assoc"/>
</dbReference>
<dbReference type="RefSeq" id="WP_184985377.1">
    <property type="nucleotide sequence ID" value="NZ_BAAALO010000019.1"/>
</dbReference>
<evidence type="ECO:0000259" key="3">
    <source>
        <dbReference type="Pfam" id="PF04235"/>
    </source>
</evidence>
<evidence type="ECO:0000313" key="5">
    <source>
        <dbReference type="EMBL" id="MBB6475790.1"/>
    </source>
</evidence>
<feature type="transmembrane region" description="Helical" evidence="2">
    <location>
        <begin position="20"/>
        <end position="38"/>
    </location>
</feature>
<dbReference type="Pfam" id="PF07786">
    <property type="entry name" value="HGSNAT_cat"/>
    <property type="match status" value="1"/>
</dbReference>
<dbReference type="InterPro" id="IPR007349">
    <property type="entry name" value="DUF418"/>
</dbReference>
<feature type="transmembrane region" description="Helical" evidence="2">
    <location>
        <begin position="353"/>
        <end position="372"/>
    </location>
</feature>
<feature type="transmembrane region" description="Helical" evidence="2">
    <location>
        <begin position="108"/>
        <end position="133"/>
    </location>
</feature>
<keyword evidence="6" id="KW-1185">Reference proteome</keyword>
<dbReference type="PANTHER" id="PTHR30590">
    <property type="entry name" value="INNER MEMBRANE PROTEIN"/>
    <property type="match status" value="1"/>
</dbReference>
<accession>A0A7X0M8N3</accession>
<sequence>MTEQASPKAPDRLRPLGRLLGLDAVRAIAILAMVYVHVLPTGWLTPILPPAEPGPVLGWLAVNIPSRPMSLFVTCAGVSAALLTGGMKPPSGRDMTLTRRRLAMRSVALLPFALLMDGIGEPILMWYVVWFLMLIPLLRLSVKTLLTIAGVMTVTNPIITLIVLNYAGGFAREFYTYPPVMGFDVLVSPMDWPALLLFYVTHPQMLYALPLLITGLAIGRMNLHVHALRIRMMKLGAIGIAASLVVGWFVATPLGVLRELRPPGSGTPGTADSGPVPWASLLMGPPHQLYALSIPMVVMSISIASFLLGAFLIIMDKQPWQRILWPLAATGSLALTIYVGHFMALIPFGEPPFSFHLFVSFLLFGLIFSTMWRSWARRGPLEWVTHQVLMLTVPYKKKEPAEPAPAVVREQTDQPAQA</sequence>
<dbReference type="PANTHER" id="PTHR30590:SF3">
    <property type="entry name" value="HYPOTHETICAL MEMBRANE SPANNING PROTEIN"/>
    <property type="match status" value="1"/>
</dbReference>
<feature type="transmembrane region" description="Helical" evidence="2">
    <location>
        <begin position="323"/>
        <end position="347"/>
    </location>
</feature>
<protein>
    <submittedName>
        <fullName evidence="5">Putative membrane protein YeiB</fullName>
    </submittedName>
</protein>
<feature type="domain" description="Heparan-alpha-glucosaminide N-acetyltransferase catalytic" evidence="4">
    <location>
        <begin position="18"/>
        <end position="137"/>
    </location>
</feature>
<dbReference type="EMBL" id="JACHIU010000001">
    <property type="protein sequence ID" value="MBB6475790.1"/>
    <property type="molecule type" value="Genomic_DNA"/>
</dbReference>
<gene>
    <name evidence="5" type="ORF">BJ992_005221</name>
</gene>
<evidence type="ECO:0000256" key="2">
    <source>
        <dbReference type="SAM" id="Phobius"/>
    </source>
</evidence>
<dbReference type="AlphaFoldDB" id="A0A7X0M8N3"/>
<keyword evidence="2" id="KW-1133">Transmembrane helix</keyword>